<accession>A0AAV2QCT4</accession>
<comment type="caution">
    <text evidence="3">The sequence shown here is derived from an EMBL/GenBank/DDBJ whole genome shotgun (WGS) entry which is preliminary data.</text>
</comment>
<dbReference type="InterPro" id="IPR000477">
    <property type="entry name" value="RT_dom"/>
</dbReference>
<evidence type="ECO:0000259" key="2">
    <source>
        <dbReference type="Pfam" id="PF00078"/>
    </source>
</evidence>
<proteinExistence type="predicted"/>
<keyword evidence="1" id="KW-0732">Signal</keyword>
<evidence type="ECO:0000256" key="1">
    <source>
        <dbReference type="SAM" id="SignalP"/>
    </source>
</evidence>
<feature type="domain" description="Reverse transcriptase" evidence="2">
    <location>
        <begin position="1"/>
        <end position="101"/>
    </location>
</feature>
<name>A0AAV2QCT4_MEGNR</name>
<dbReference type="PANTHER" id="PTHR47027:SF20">
    <property type="entry name" value="REVERSE TRANSCRIPTASE-LIKE PROTEIN WITH RNA-DIRECTED DNA POLYMERASE DOMAIN"/>
    <property type="match status" value="1"/>
</dbReference>
<reference evidence="3 4" key="1">
    <citation type="submission" date="2024-05" db="EMBL/GenBank/DDBJ databases">
        <authorList>
            <person name="Wallberg A."/>
        </authorList>
    </citation>
    <scope>NUCLEOTIDE SEQUENCE [LARGE SCALE GENOMIC DNA]</scope>
</reference>
<dbReference type="PANTHER" id="PTHR47027">
    <property type="entry name" value="REVERSE TRANSCRIPTASE DOMAIN-CONTAINING PROTEIN"/>
    <property type="match status" value="1"/>
</dbReference>
<dbReference type="EMBL" id="CAXKWB010004864">
    <property type="protein sequence ID" value="CAL4075705.1"/>
    <property type="molecule type" value="Genomic_DNA"/>
</dbReference>
<feature type="signal peptide" evidence="1">
    <location>
        <begin position="1"/>
        <end position="19"/>
    </location>
</feature>
<protein>
    <recommendedName>
        <fullName evidence="2">Reverse transcriptase domain-containing protein</fullName>
    </recommendedName>
</protein>
<keyword evidence="4" id="KW-1185">Reference proteome</keyword>
<dbReference type="Pfam" id="PF00078">
    <property type="entry name" value="RVT_1"/>
    <property type="match status" value="1"/>
</dbReference>
<gene>
    <name evidence="3" type="ORF">MNOR_LOCUS9870</name>
</gene>
<evidence type="ECO:0000313" key="4">
    <source>
        <dbReference type="Proteomes" id="UP001497623"/>
    </source>
</evidence>
<dbReference type="Proteomes" id="UP001497623">
    <property type="component" value="Unassembled WGS sequence"/>
</dbReference>
<dbReference type="AlphaFoldDB" id="A0AAV2QCT4"/>
<feature type="non-terminal residue" evidence="3">
    <location>
        <position position="231"/>
    </location>
</feature>
<sequence length="231" mass="26427">MSPMLFIILLCTLPNNLTPIIPEEFADDIAFAVTADTLEDAEEKMSDAIERFMEWCRKTKLKIQTQKTKCMCFTKKLEKTPRLYLEGTEIEVVRVFKYLGMLLDAPNLTWGPHINMIKSQCMARINIMRALSGTSWGANRECQLKIYNTMIKSKMAYGSQLLISASPSNLYKLEIVQNMALRIATGAWNNTHIPALQCEANILPLDLYLHSQSIKYYYKVKTQKENSAVKN</sequence>
<evidence type="ECO:0000313" key="3">
    <source>
        <dbReference type="EMBL" id="CAL4075705.1"/>
    </source>
</evidence>
<organism evidence="3 4">
    <name type="scientific">Meganyctiphanes norvegica</name>
    <name type="common">Northern krill</name>
    <name type="synonym">Thysanopoda norvegica</name>
    <dbReference type="NCBI Taxonomy" id="48144"/>
    <lineage>
        <taxon>Eukaryota</taxon>
        <taxon>Metazoa</taxon>
        <taxon>Ecdysozoa</taxon>
        <taxon>Arthropoda</taxon>
        <taxon>Crustacea</taxon>
        <taxon>Multicrustacea</taxon>
        <taxon>Malacostraca</taxon>
        <taxon>Eumalacostraca</taxon>
        <taxon>Eucarida</taxon>
        <taxon>Euphausiacea</taxon>
        <taxon>Euphausiidae</taxon>
        <taxon>Meganyctiphanes</taxon>
    </lineage>
</organism>
<feature type="chain" id="PRO_5043965704" description="Reverse transcriptase domain-containing protein" evidence="1">
    <location>
        <begin position="20"/>
        <end position="231"/>
    </location>
</feature>